<dbReference type="InterPro" id="IPR009061">
    <property type="entry name" value="DNA-bd_dom_put_sf"/>
</dbReference>
<dbReference type="EMBL" id="FNLM01000034">
    <property type="protein sequence ID" value="SDU45713.1"/>
    <property type="molecule type" value="Genomic_DNA"/>
</dbReference>
<dbReference type="InterPro" id="IPR022637">
    <property type="entry name" value="DNA_polIII_beta_cen"/>
</dbReference>
<dbReference type="PANTHER" id="PTHR30204">
    <property type="entry name" value="REDOX-CYCLING DRUG-SENSING TRANSCRIPTIONAL ACTIVATOR SOXR"/>
    <property type="match status" value="1"/>
</dbReference>
<dbReference type="Gene3D" id="1.10.1660.10">
    <property type="match status" value="1"/>
</dbReference>
<gene>
    <name evidence="3" type="ORF">SAMN04488548_1341314</name>
</gene>
<organism evidence="3 4">
    <name type="scientific">Gordonia westfalica</name>
    <dbReference type="NCBI Taxonomy" id="158898"/>
    <lineage>
        <taxon>Bacteria</taxon>
        <taxon>Bacillati</taxon>
        <taxon>Actinomycetota</taxon>
        <taxon>Actinomycetes</taxon>
        <taxon>Mycobacteriales</taxon>
        <taxon>Gordoniaceae</taxon>
        <taxon>Gordonia</taxon>
    </lineage>
</organism>
<evidence type="ECO:0000259" key="2">
    <source>
        <dbReference type="PROSITE" id="PS50937"/>
    </source>
</evidence>
<dbReference type="Pfam" id="PF13411">
    <property type="entry name" value="MerR_1"/>
    <property type="match status" value="1"/>
</dbReference>
<accession>A0A1H2INP4</accession>
<dbReference type="Proteomes" id="UP000183180">
    <property type="component" value="Unassembled WGS sequence"/>
</dbReference>
<dbReference type="GO" id="GO:0008408">
    <property type="term" value="F:3'-5' exonuclease activity"/>
    <property type="evidence" value="ECO:0007669"/>
    <property type="project" value="InterPro"/>
</dbReference>
<dbReference type="Pfam" id="PF02767">
    <property type="entry name" value="DNA_pol3_beta_2"/>
    <property type="match status" value="1"/>
</dbReference>
<name>A0A1H2INP4_9ACTN</name>
<dbReference type="OrthoDB" id="7849865at2"/>
<dbReference type="Gene3D" id="3.10.150.10">
    <property type="entry name" value="DNA Polymerase III, subunit A, domain 2"/>
    <property type="match status" value="2"/>
</dbReference>
<dbReference type="AlphaFoldDB" id="A0A1H2INP4"/>
<dbReference type="PROSITE" id="PS50937">
    <property type="entry name" value="HTH_MERR_2"/>
    <property type="match status" value="1"/>
</dbReference>
<dbReference type="SMART" id="SM00422">
    <property type="entry name" value="HTH_MERR"/>
    <property type="match status" value="1"/>
</dbReference>
<keyword evidence="1 3" id="KW-0238">DNA-binding</keyword>
<evidence type="ECO:0000313" key="4">
    <source>
        <dbReference type="Proteomes" id="UP000183180"/>
    </source>
</evidence>
<dbReference type="GO" id="GO:0009360">
    <property type="term" value="C:DNA polymerase III complex"/>
    <property type="evidence" value="ECO:0007669"/>
    <property type="project" value="InterPro"/>
</dbReference>
<dbReference type="SUPFAM" id="SSF46955">
    <property type="entry name" value="Putative DNA-binding domain"/>
    <property type="match status" value="1"/>
</dbReference>
<dbReference type="GO" id="GO:0003887">
    <property type="term" value="F:DNA-directed DNA polymerase activity"/>
    <property type="evidence" value="ECO:0007669"/>
    <property type="project" value="InterPro"/>
</dbReference>
<dbReference type="InterPro" id="IPR047057">
    <property type="entry name" value="MerR_fam"/>
</dbReference>
<dbReference type="PANTHER" id="PTHR30204:SF97">
    <property type="entry name" value="MERR FAMILY REGULATORY PROTEIN"/>
    <property type="match status" value="1"/>
</dbReference>
<feature type="domain" description="HTH merR-type" evidence="2">
    <location>
        <begin position="1"/>
        <end position="70"/>
    </location>
</feature>
<dbReference type="InterPro" id="IPR000551">
    <property type="entry name" value="MerR-type_HTH_dom"/>
</dbReference>
<sequence>MPIGSFAQRCGLTASALRFYADAGLLTPAEVAPGSGYRYYGEEQFERAVLLRRLREIGMSLPMVKTVLDAGPAEAIRLVDDHVDSVVDNAAAARRQAVHIKDDLLARSAEPVAVISGPVLAAAIGQVLTATTDDPDIAVLGGVRVEAGPDGLTVTATDRFRLASRTLVPASVRQTAWAATVNGEDLRNALTDLRRSPRVGIEATANGMSLRSPDRGDRHCRLLADPFPDHRSMLDTLPPVTTRVEISTTALLRALEDLHSDRIELAVGASAVTLRDGESGNDIRLDARVLGPELDIWFEMITLYPGISTAIGAEVLIDFRGDAQPATVRSADRGDLTTLVMPTAHPSTV</sequence>
<dbReference type="STRING" id="158898.SAMN04488548_1341314"/>
<dbReference type="GO" id="GO:0006260">
    <property type="term" value="P:DNA replication"/>
    <property type="evidence" value="ECO:0007669"/>
    <property type="project" value="InterPro"/>
</dbReference>
<dbReference type="InterPro" id="IPR046938">
    <property type="entry name" value="DNA_clamp_sf"/>
</dbReference>
<evidence type="ECO:0000256" key="1">
    <source>
        <dbReference type="ARBA" id="ARBA00023125"/>
    </source>
</evidence>
<dbReference type="GO" id="GO:0003677">
    <property type="term" value="F:DNA binding"/>
    <property type="evidence" value="ECO:0007669"/>
    <property type="project" value="UniProtKB-KW"/>
</dbReference>
<protein>
    <submittedName>
        <fullName evidence="3">DNA-binding transcriptional regulator, MerR family</fullName>
    </submittedName>
</protein>
<dbReference type="GO" id="GO:0003700">
    <property type="term" value="F:DNA-binding transcription factor activity"/>
    <property type="evidence" value="ECO:0007669"/>
    <property type="project" value="InterPro"/>
</dbReference>
<proteinExistence type="predicted"/>
<evidence type="ECO:0000313" key="3">
    <source>
        <dbReference type="EMBL" id="SDU45713.1"/>
    </source>
</evidence>
<reference evidence="3 4" key="1">
    <citation type="submission" date="2016-10" db="EMBL/GenBank/DDBJ databases">
        <authorList>
            <person name="de Groot N.N."/>
        </authorList>
    </citation>
    <scope>NUCLEOTIDE SEQUENCE [LARGE SCALE GENOMIC DNA]</scope>
    <source>
        <strain evidence="3 4">DSM 44215</strain>
    </source>
</reference>
<dbReference type="SUPFAM" id="SSF55979">
    <property type="entry name" value="DNA clamp"/>
    <property type="match status" value="1"/>
</dbReference>